<gene>
    <name evidence="8" type="ORF">HPP92_021004</name>
    <name evidence="7" type="ORF">HPP92_021316</name>
</gene>
<protein>
    <recommendedName>
        <fullName evidence="5 6">U-box domain-containing protein</fullName>
        <ecNumber evidence="5">2.3.2.27</ecNumber>
    </recommendedName>
    <alternativeName>
        <fullName evidence="5">RING-type E3 ubiquitin transferase PUB</fullName>
    </alternativeName>
</protein>
<dbReference type="AlphaFoldDB" id="A0A835Q4R1"/>
<evidence type="ECO:0000256" key="1">
    <source>
        <dbReference type="ARBA" id="ARBA00000900"/>
    </source>
</evidence>
<evidence type="ECO:0000256" key="2">
    <source>
        <dbReference type="ARBA" id="ARBA00004906"/>
    </source>
</evidence>
<evidence type="ECO:0000256" key="4">
    <source>
        <dbReference type="ARBA" id="ARBA00022786"/>
    </source>
</evidence>
<dbReference type="Gene3D" id="3.30.40.10">
    <property type="entry name" value="Zinc/RING finger domain, C3HC4 (zinc finger)"/>
    <property type="match status" value="1"/>
</dbReference>
<dbReference type="InterPro" id="IPR058678">
    <property type="entry name" value="ARM_PUB"/>
</dbReference>
<dbReference type="FunFam" id="3.30.40.10:FF:000442">
    <property type="entry name" value="RING-type E3 ubiquitin transferase"/>
    <property type="match status" value="1"/>
</dbReference>
<keyword evidence="3 5" id="KW-0808">Transferase</keyword>
<name>A0A835Q4R1_VANPL</name>
<evidence type="ECO:0000313" key="8">
    <source>
        <dbReference type="EMBL" id="KAG0462528.1"/>
    </source>
</evidence>
<evidence type="ECO:0000313" key="10">
    <source>
        <dbReference type="Proteomes" id="UP000639772"/>
    </source>
</evidence>
<dbReference type="PROSITE" id="PS51698">
    <property type="entry name" value="U_BOX"/>
    <property type="match status" value="1"/>
</dbReference>
<dbReference type="PANTHER" id="PTHR22849">
    <property type="entry name" value="WDSAM1 PROTEIN"/>
    <property type="match status" value="1"/>
</dbReference>
<sequence>MALKFLKSTNFPFLRRPKAPAELSFPSHFLCPISLDLMKDPVILPTGITYDRRSIETWLEAGNFTCPVTNQPLLLPSSADASDGLIPNHSLRRLIQDWCLTHRCLGVESIPTPKIPVTAAQVVDTLCEISTACSRGDRPRCADIVAILSSWAAESERNRRCISSNGAARVLSAVFLCFPCEEFLSAFVRVSKLDDEETLLHLSSLESINSIVSILRNGSLSGRMNAVQVLKDLLAASSGHETEESAMIASSIALVEEVARLITNPISPQVRKTSLIAAYHLAAFQPSKLAEVGLVPALLEMIVDAEKSLCEKALLVFDRILESQAGRERAAAHALAIPVLAKKMFRVSDLATEAAVSAMWNLCGGRDGEDWDGMRQRWAAEALQVGTFQKLLMLLQVGCGHSAKEKAGELLRLLNGYRGRGQECVEITDLKGLKRKI</sequence>
<dbReference type="UniPathway" id="UPA00143"/>
<dbReference type="CDD" id="cd16664">
    <property type="entry name" value="RING-Ubox_PUB"/>
    <property type="match status" value="1"/>
</dbReference>
<keyword evidence="4 5" id="KW-0833">Ubl conjugation pathway</keyword>
<evidence type="ECO:0000313" key="9">
    <source>
        <dbReference type="Proteomes" id="UP000636800"/>
    </source>
</evidence>
<comment type="caution">
    <text evidence="8">The sequence shown here is derived from an EMBL/GenBank/DDBJ whole genome shotgun (WGS) entry which is preliminary data.</text>
</comment>
<dbReference type="GO" id="GO:0061630">
    <property type="term" value="F:ubiquitin protein ligase activity"/>
    <property type="evidence" value="ECO:0007669"/>
    <property type="project" value="UniProtKB-UniRule"/>
</dbReference>
<evidence type="ECO:0000256" key="3">
    <source>
        <dbReference type="ARBA" id="ARBA00022679"/>
    </source>
</evidence>
<dbReference type="SUPFAM" id="SSF57850">
    <property type="entry name" value="RING/U-box"/>
    <property type="match status" value="1"/>
</dbReference>
<evidence type="ECO:0000313" key="7">
    <source>
        <dbReference type="EMBL" id="KAG0461019.1"/>
    </source>
</evidence>
<dbReference type="InterPro" id="IPR013083">
    <property type="entry name" value="Znf_RING/FYVE/PHD"/>
</dbReference>
<dbReference type="InterPro" id="IPR003613">
    <property type="entry name" value="Ubox_domain"/>
</dbReference>
<dbReference type="Proteomes" id="UP000636800">
    <property type="component" value="Chromosome 11"/>
</dbReference>
<accession>A0A835Q4R1</accession>
<dbReference type="InterPro" id="IPR045185">
    <property type="entry name" value="PUB22/23/24-like"/>
</dbReference>
<feature type="domain" description="U-box" evidence="6">
    <location>
        <begin position="24"/>
        <end position="105"/>
    </location>
</feature>
<evidence type="ECO:0000259" key="6">
    <source>
        <dbReference type="PROSITE" id="PS51698"/>
    </source>
</evidence>
<dbReference type="EMBL" id="JADCNM010000011">
    <property type="protein sequence ID" value="KAG0462528.1"/>
    <property type="molecule type" value="Genomic_DNA"/>
</dbReference>
<dbReference type="Proteomes" id="UP000639772">
    <property type="component" value="Chromosome 11"/>
</dbReference>
<comment type="catalytic activity">
    <reaction evidence="1 5">
        <text>S-ubiquitinyl-[E2 ubiquitin-conjugating enzyme]-L-cysteine + [acceptor protein]-L-lysine = [E2 ubiquitin-conjugating enzyme]-L-cysteine + N(6)-ubiquitinyl-[acceptor protein]-L-lysine.</text>
        <dbReference type="EC" id="2.3.2.27"/>
    </reaction>
</comment>
<dbReference type="EMBL" id="JADCNL010000011">
    <property type="protein sequence ID" value="KAG0461019.1"/>
    <property type="molecule type" value="Genomic_DNA"/>
</dbReference>
<comment type="pathway">
    <text evidence="2 5">Protein modification; protein ubiquitination.</text>
</comment>
<dbReference type="OrthoDB" id="10064100at2759"/>
<comment type="function">
    <text evidence="5">Functions as an E3 ubiquitin ligase.</text>
</comment>
<dbReference type="PANTHER" id="PTHR22849:SF161">
    <property type="entry name" value="U-BOX DOMAIN-CONTAINING PROTEIN"/>
    <property type="match status" value="1"/>
</dbReference>
<dbReference type="SUPFAM" id="SSF48371">
    <property type="entry name" value="ARM repeat"/>
    <property type="match status" value="1"/>
</dbReference>
<dbReference type="EC" id="2.3.2.27" evidence="5"/>
<organism evidence="8 10">
    <name type="scientific">Vanilla planifolia</name>
    <name type="common">Vanilla</name>
    <dbReference type="NCBI Taxonomy" id="51239"/>
    <lineage>
        <taxon>Eukaryota</taxon>
        <taxon>Viridiplantae</taxon>
        <taxon>Streptophyta</taxon>
        <taxon>Embryophyta</taxon>
        <taxon>Tracheophyta</taxon>
        <taxon>Spermatophyta</taxon>
        <taxon>Magnoliopsida</taxon>
        <taxon>Liliopsida</taxon>
        <taxon>Asparagales</taxon>
        <taxon>Orchidaceae</taxon>
        <taxon>Vanilloideae</taxon>
        <taxon>Vanilleae</taxon>
        <taxon>Vanilla</taxon>
    </lineage>
</organism>
<dbReference type="SMART" id="SM00504">
    <property type="entry name" value="Ubox"/>
    <property type="match status" value="1"/>
</dbReference>
<dbReference type="InterPro" id="IPR016024">
    <property type="entry name" value="ARM-type_fold"/>
</dbReference>
<keyword evidence="9" id="KW-1185">Reference proteome</keyword>
<reference evidence="9 10" key="1">
    <citation type="journal article" date="2020" name="Nat. Food">
        <title>A phased Vanilla planifolia genome enables genetic improvement of flavour and production.</title>
        <authorList>
            <person name="Hasing T."/>
            <person name="Tang H."/>
            <person name="Brym M."/>
            <person name="Khazi F."/>
            <person name="Huang T."/>
            <person name="Chambers A.H."/>
        </authorList>
    </citation>
    <scope>NUCLEOTIDE SEQUENCE [LARGE SCALE GENOMIC DNA]</scope>
    <source>
        <tissue evidence="8">Leaf</tissue>
    </source>
</reference>
<dbReference type="InterPro" id="IPR045210">
    <property type="entry name" value="RING-Ubox_PUB"/>
</dbReference>
<dbReference type="Gene3D" id="1.25.10.10">
    <property type="entry name" value="Leucine-rich Repeat Variant"/>
    <property type="match status" value="1"/>
</dbReference>
<evidence type="ECO:0000256" key="5">
    <source>
        <dbReference type="RuleBase" id="RU369093"/>
    </source>
</evidence>
<dbReference type="InterPro" id="IPR011989">
    <property type="entry name" value="ARM-like"/>
</dbReference>
<dbReference type="Pfam" id="PF25598">
    <property type="entry name" value="ARM_PUB"/>
    <property type="match status" value="1"/>
</dbReference>
<dbReference type="Pfam" id="PF04564">
    <property type="entry name" value="U-box"/>
    <property type="match status" value="1"/>
</dbReference>
<dbReference type="GO" id="GO:0016567">
    <property type="term" value="P:protein ubiquitination"/>
    <property type="evidence" value="ECO:0007669"/>
    <property type="project" value="UniProtKB-UniRule"/>
</dbReference>
<proteinExistence type="predicted"/>